<proteinExistence type="predicted"/>
<comment type="caution">
    <text evidence="3">The sequence shown here is derived from an EMBL/GenBank/DDBJ whole genome shotgun (WGS) entry which is preliminary data.</text>
</comment>
<keyword evidence="2" id="KW-0732">Signal</keyword>
<dbReference type="EMBL" id="VZUL01000003">
    <property type="protein sequence ID" value="KAB1083297.1"/>
    <property type="molecule type" value="Genomic_DNA"/>
</dbReference>
<feature type="region of interest" description="Disordered" evidence="1">
    <location>
        <begin position="36"/>
        <end position="75"/>
    </location>
</feature>
<evidence type="ECO:0000313" key="3">
    <source>
        <dbReference type="EMBL" id="KAB1083297.1"/>
    </source>
</evidence>
<dbReference type="RefSeq" id="WP_151046626.1">
    <property type="nucleotide sequence ID" value="NZ_VZUL01000003.1"/>
</dbReference>
<evidence type="ECO:0000256" key="2">
    <source>
        <dbReference type="SAM" id="SignalP"/>
    </source>
</evidence>
<accession>A0A6A1TK01</accession>
<feature type="signal peptide" evidence="2">
    <location>
        <begin position="1"/>
        <end position="23"/>
    </location>
</feature>
<dbReference type="Proteomes" id="UP000386575">
    <property type="component" value="Unassembled WGS sequence"/>
</dbReference>
<organism evidence="3 4">
    <name type="scientific">Neorhizobium galegae</name>
    <name type="common">Rhizobium galegae</name>
    <dbReference type="NCBI Taxonomy" id="399"/>
    <lineage>
        <taxon>Bacteria</taxon>
        <taxon>Pseudomonadati</taxon>
        <taxon>Pseudomonadota</taxon>
        <taxon>Alphaproteobacteria</taxon>
        <taxon>Hyphomicrobiales</taxon>
        <taxon>Rhizobiaceae</taxon>
        <taxon>Rhizobium/Agrobacterium group</taxon>
        <taxon>Neorhizobium</taxon>
    </lineage>
</organism>
<gene>
    <name evidence="3" type="ORF">F4V91_27395</name>
</gene>
<sequence>MKTSISAIAAMIAAASFAGSALAEGDYYEGTSKTHASAQINGGNVDGVRTGSIQIRDNDRQENPSIFGDTSRDNR</sequence>
<feature type="chain" id="PRO_5025633453" description="DUF680 domain-containing protein" evidence="2">
    <location>
        <begin position="24"/>
        <end position="75"/>
    </location>
</feature>
<reference evidence="3 4" key="1">
    <citation type="submission" date="2019-09" db="EMBL/GenBank/DDBJ databases">
        <title>Genome sequencing of Ng87 strain.</title>
        <authorList>
            <person name="Karasev E.S."/>
            <person name="Andronov E."/>
        </authorList>
    </citation>
    <scope>NUCLEOTIDE SEQUENCE [LARGE SCALE GENOMIC DNA]</scope>
    <source>
        <strain evidence="3 4">Ng87</strain>
    </source>
</reference>
<protein>
    <recommendedName>
        <fullName evidence="5">DUF680 domain-containing protein</fullName>
    </recommendedName>
</protein>
<evidence type="ECO:0008006" key="5">
    <source>
        <dbReference type="Google" id="ProtNLM"/>
    </source>
</evidence>
<name>A0A6A1TK01_NEOGA</name>
<evidence type="ECO:0000256" key="1">
    <source>
        <dbReference type="SAM" id="MobiDB-lite"/>
    </source>
</evidence>
<evidence type="ECO:0000313" key="4">
    <source>
        <dbReference type="Proteomes" id="UP000386575"/>
    </source>
</evidence>
<dbReference type="AlphaFoldDB" id="A0A6A1TK01"/>